<dbReference type="InterPro" id="IPR003488">
    <property type="entry name" value="DprA"/>
</dbReference>
<dbReference type="GO" id="GO:0009294">
    <property type="term" value="P:DNA-mediated transformation"/>
    <property type="evidence" value="ECO:0007669"/>
    <property type="project" value="InterPro"/>
</dbReference>
<sequence length="199" mass="20898">MPIISHLYLAQKGTTITSGGAIGVETVALEQSLEFEAPIVVFHPTGLDEPYPARNGNLYQHAARSPRGMLVTPYPMGTTPNRARFFYRNALAVALTRGALITEATACSGAINVTNYAHAAGERTMAIPGPVTAPGSTGCHTLIRDGKADLVLGAQEVIDALDSPPPGIATTLRAIPDTPSVGVEGLDVSGRRSWGEVYF</sequence>
<dbReference type="Gene3D" id="3.40.50.450">
    <property type="match status" value="1"/>
</dbReference>
<gene>
    <name evidence="3" type="ORF">CBE89_00740</name>
</gene>
<dbReference type="Pfam" id="PF02481">
    <property type="entry name" value="DNA_processg_A"/>
    <property type="match status" value="1"/>
</dbReference>
<protein>
    <recommendedName>
        <fullName evidence="2">Smf/DprA SLOG domain-containing protein</fullName>
    </recommendedName>
</protein>
<evidence type="ECO:0000313" key="4">
    <source>
        <dbReference type="Proteomes" id="UP000250197"/>
    </source>
</evidence>
<evidence type="ECO:0000259" key="2">
    <source>
        <dbReference type="Pfam" id="PF02481"/>
    </source>
</evidence>
<dbReference type="PANTHER" id="PTHR43022:SF1">
    <property type="entry name" value="PROTEIN SMF"/>
    <property type="match status" value="1"/>
</dbReference>
<name>A0A2Z2J0S2_CORST</name>
<dbReference type="InterPro" id="IPR057666">
    <property type="entry name" value="DrpA_SLOG"/>
</dbReference>
<proteinExistence type="inferred from homology"/>
<dbReference type="SUPFAM" id="SSF102405">
    <property type="entry name" value="MCP/YpsA-like"/>
    <property type="match status" value="1"/>
</dbReference>
<evidence type="ECO:0000256" key="1">
    <source>
        <dbReference type="ARBA" id="ARBA00006525"/>
    </source>
</evidence>
<dbReference type="AlphaFoldDB" id="A0A2Z2J0S2"/>
<evidence type="ECO:0000313" key="3">
    <source>
        <dbReference type="EMBL" id="ART20194.1"/>
    </source>
</evidence>
<dbReference type="KEGG" id="cstr:CBE89_00740"/>
<organism evidence="3 4">
    <name type="scientific">Corynebacterium striatum</name>
    <dbReference type="NCBI Taxonomy" id="43770"/>
    <lineage>
        <taxon>Bacteria</taxon>
        <taxon>Bacillati</taxon>
        <taxon>Actinomycetota</taxon>
        <taxon>Actinomycetes</taxon>
        <taxon>Mycobacteriales</taxon>
        <taxon>Corynebacteriaceae</taxon>
        <taxon>Corynebacterium</taxon>
    </lineage>
</organism>
<comment type="similarity">
    <text evidence="1">Belongs to the DprA/Smf family.</text>
</comment>
<accession>A0A2Z2J0S2</accession>
<dbReference type="Proteomes" id="UP000250197">
    <property type="component" value="Chromosome"/>
</dbReference>
<reference evidence="3 4" key="1">
    <citation type="submission" date="2017-05" db="EMBL/GenBank/DDBJ databases">
        <title>Complete genome sequence of Corynebacterium striatum KC-Na-1 isolated from Neophocaena asiaeorientalis in Korea.</title>
        <authorList>
            <person name="Kim J.H."/>
            <person name="Lee K."/>
        </authorList>
    </citation>
    <scope>NUCLEOTIDE SEQUENCE [LARGE SCALE GENOMIC DNA]</scope>
    <source>
        <strain evidence="3 4">KC-Na-01</strain>
    </source>
</reference>
<dbReference type="EMBL" id="CP021252">
    <property type="protein sequence ID" value="ART20194.1"/>
    <property type="molecule type" value="Genomic_DNA"/>
</dbReference>
<dbReference type="PANTHER" id="PTHR43022">
    <property type="entry name" value="PROTEIN SMF"/>
    <property type="match status" value="1"/>
</dbReference>
<feature type="domain" description="Smf/DprA SLOG" evidence="2">
    <location>
        <begin position="8"/>
        <end position="161"/>
    </location>
</feature>
<dbReference type="RefSeq" id="WP_086890421.1">
    <property type="nucleotide sequence ID" value="NZ_CP021252.1"/>
</dbReference>